<protein>
    <submittedName>
        <fullName evidence="1">AlpA family transcriptional regulator</fullName>
    </submittedName>
</protein>
<reference evidence="1 2" key="1">
    <citation type="submission" date="2018-03" db="EMBL/GenBank/DDBJ databases">
        <title>Genomic Encyclopedia of Archaeal and Bacterial Type Strains, Phase II (KMG-II): from individual species to whole genera.</title>
        <authorList>
            <person name="Goeker M."/>
        </authorList>
    </citation>
    <scope>NUCLEOTIDE SEQUENCE [LARGE SCALE GENOMIC DNA]</scope>
    <source>
        <strain evidence="1 2">DSM 45348</strain>
    </source>
</reference>
<dbReference type="AlphaFoldDB" id="A0A2T0RQG6"/>
<dbReference type="EMBL" id="PVZG01000015">
    <property type="protein sequence ID" value="PRY23333.1"/>
    <property type="molecule type" value="Genomic_DNA"/>
</dbReference>
<organism evidence="1 2">
    <name type="scientific">Pseudosporangium ferrugineum</name>
    <dbReference type="NCBI Taxonomy" id="439699"/>
    <lineage>
        <taxon>Bacteria</taxon>
        <taxon>Bacillati</taxon>
        <taxon>Actinomycetota</taxon>
        <taxon>Actinomycetes</taxon>
        <taxon>Micromonosporales</taxon>
        <taxon>Micromonosporaceae</taxon>
        <taxon>Pseudosporangium</taxon>
    </lineage>
</organism>
<name>A0A2T0RQG6_9ACTN</name>
<comment type="caution">
    <text evidence="1">The sequence shown here is derived from an EMBL/GenBank/DDBJ whole genome shotgun (WGS) entry which is preliminary data.</text>
</comment>
<gene>
    <name evidence="1" type="ORF">CLV70_11560</name>
</gene>
<sequence length="75" mass="8622">MTAETGQPAARIELMGAHEIRVRLGVGRRDAYRFTHHSSFPEPVAVLGHGKVWLRDDVEEWIRARRPDRHGRRPG</sequence>
<dbReference type="RefSeq" id="WP_342750421.1">
    <property type="nucleotide sequence ID" value="NZ_PVZG01000015.1"/>
</dbReference>
<keyword evidence="2" id="KW-1185">Reference proteome</keyword>
<accession>A0A2T0RQG6</accession>
<proteinExistence type="predicted"/>
<evidence type="ECO:0000313" key="1">
    <source>
        <dbReference type="EMBL" id="PRY23333.1"/>
    </source>
</evidence>
<dbReference type="Proteomes" id="UP000239209">
    <property type="component" value="Unassembled WGS sequence"/>
</dbReference>
<evidence type="ECO:0000313" key="2">
    <source>
        <dbReference type="Proteomes" id="UP000239209"/>
    </source>
</evidence>